<proteinExistence type="predicted"/>
<keyword evidence="2" id="KW-1185">Reference proteome</keyword>
<organism evidence="1 2">
    <name type="scientific">Sinorhizobium medicae</name>
    <dbReference type="NCBI Taxonomy" id="110321"/>
    <lineage>
        <taxon>Bacteria</taxon>
        <taxon>Pseudomonadati</taxon>
        <taxon>Pseudomonadota</taxon>
        <taxon>Alphaproteobacteria</taxon>
        <taxon>Hyphomicrobiales</taxon>
        <taxon>Rhizobiaceae</taxon>
        <taxon>Sinorhizobium/Ensifer group</taxon>
        <taxon>Sinorhizobium</taxon>
    </lineage>
</organism>
<accession>A0ABX4TQY1</accession>
<protein>
    <submittedName>
        <fullName evidence="1">Uncharacterized protein</fullName>
    </submittedName>
</protein>
<sequence length="92" mass="10813">MSNVAHLPVPKRPWKNFLLRRSSDGRPVVCYENVRLALVHDKRFRRYALAGDLQGCRRRLINFGFHTSKDNINWLISLAAREVQQLQPEQRS</sequence>
<name>A0ABX4TQY1_9HYPH</name>
<evidence type="ECO:0000313" key="2">
    <source>
        <dbReference type="Proteomes" id="UP001190825"/>
    </source>
</evidence>
<dbReference type="RefSeq" id="WP_028054105.1">
    <property type="nucleotide sequence ID" value="NZ_ATYC01000022.1"/>
</dbReference>
<reference evidence="1 2" key="1">
    <citation type="journal article" date="2018" name="FEMS Microbiol. Ecol.">
        <title>Co-invading symbiotic mutualists of Medicago polymorpha retain high ancestral diversity and contain diverse accessory genomes.</title>
        <authorList>
            <person name="Porter S.S."/>
            <person name="Faber-Hammond J.J."/>
            <person name="Friesen M.L."/>
        </authorList>
    </citation>
    <scope>NUCLEOTIDE SEQUENCE [LARGE SCALE GENOMIC DNA]</scope>
    <source>
        <strain evidence="1 2">Str16</strain>
    </source>
</reference>
<gene>
    <name evidence="1" type="ORF">BMJ33_05380</name>
</gene>
<evidence type="ECO:0000313" key="1">
    <source>
        <dbReference type="EMBL" id="PLU07063.1"/>
    </source>
</evidence>
<dbReference type="EMBL" id="NBUC01000045">
    <property type="protein sequence ID" value="PLU07063.1"/>
    <property type="molecule type" value="Genomic_DNA"/>
</dbReference>
<dbReference type="Proteomes" id="UP001190825">
    <property type="component" value="Unassembled WGS sequence"/>
</dbReference>
<comment type="caution">
    <text evidence="1">The sequence shown here is derived from an EMBL/GenBank/DDBJ whole genome shotgun (WGS) entry which is preliminary data.</text>
</comment>